<organism evidence="2 3">
    <name type="scientific">Kipferlia bialata</name>
    <dbReference type="NCBI Taxonomy" id="797122"/>
    <lineage>
        <taxon>Eukaryota</taxon>
        <taxon>Metamonada</taxon>
        <taxon>Carpediemonas-like organisms</taxon>
        <taxon>Kipferlia</taxon>
    </lineage>
</organism>
<dbReference type="Proteomes" id="UP000265618">
    <property type="component" value="Unassembled WGS sequence"/>
</dbReference>
<gene>
    <name evidence="2" type="ORF">KIPB_010933</name>
</gene>
<feature type="non-terminal residue" evidence="2">
    <location>
        <position position="1"/>
    </location>
</feature>
<accession>A0A9K3D4F1</accession>
<evidence type="ECO:0000313" key="2">
    <source>
        <dbReference type="EMBL" id="GIQ88636.1"/>
    </source>
</evidence>
<keyword evidence="3" id="KW-1185">Reference proteome</keyword>
<feature type="region of interest" description="Disordered" evidence="1">
    <location>
        <begin position="177"/>
        <end position="202"/>
    </location>
</feature>
<comment type="caution">
    <text evidence="2">The sequence shown here is derived from an EMBL/GenBank/DDBJ whole genome shotgun (WGS) entry which is preliminary data.</text>
</comment>
<name>A0A9K3D4F1_9EUKA</name>
<dbReference type="AlphaFoldDB" id="A0A9K3D4F1"/>
<reference evidence="2 3" key="1">
    <citation type="journal article" date="2018" name="PLoS ONE">
        <title>The draft genome of Kipferlia bialata reveals reductive genome evolution in fornicate parasites.</title>
        <authorList>
            <person name="Tanifuji G."/>
            <person name="Takabayashi S."/>
            <person name="Kume K."/>
            <person name="Takagi M."/>
            <person name="Nakayama T."/>
            <person name="Kamikawa R."/>
            <person name="Inagaki Y."/>
            <person name="Hashimoto T."/>
        </authorList>
    </citation>
    <scope>NUCLEOTIDE SEQUENCE [LARGE SCALE GENOMIC DNA]</scope>
    <source>
        <strain evidence="2">NY0173</strain>
    </source>
</reference>
<proteinExistence type="predicted"/>
<dbReference type="EMBL" id="BDIP01004249">
    <property type="protein sequence ID" value="GIQ88636.1"/>
    <property type="molecule type" value="Genomic_DNA"/>
</dbReference>
<evidence type="ECO:0000313" key="3">
    <source>
        <dbReference type="Proteomes" id="UP000265618"/>
    </source>
</evidence>
<protein>
    <submittedName>
        <fullName evidence="2">Uncharacterized protein</fullName>
    </submittedName>
</protein>
<evidence type="ECO:0000256" key="1">
    <source>
        <dbReference type="SAM" id="MobiDB-lite"/>
    </source>
</evidence>
<sequence>MVRLAHPTVPSLKTLFTPDMVRWIISHTLHTSHRAAVAMPSLYVYVFISHTLHTSHRAAVAMPSHTLHTSHRAAVAMPSGLRTMGLQGYRHPVRASTLAVESELFASQTPPMSAEHLLIPAWVQGVDYVPDVLKQLLFTGAERKEQEGTDTITQAFADTVVELATSRFLAACAMTEGGRENNSDSLTATDNKGIPLDDYLTE</sequence>